<dbReference type="AlphaFoldDB" id="A0A1Z5RMS6"/>
<reference evidence="2" key="2">
    <citation type="journal article" date="2018" name="Plant J.">
        <title>The Sorghum bicolor reference genome: improved assembly, gene annotations, a transcriptome atlas, and signatures of genome organization.</title>
        <authorList>
            <person name="McCormick R.F."/>
            <person name="Truong S.K."/>
            <person name="Sreedasyam A."/>
            <person name="Jenkins J."/>
            <person name="Shu S."/>
            <person name="Sims D."/>
            <person name="Kennedy M."/>
            <person name="Amirebrahimi M."/>
            <person name="Weers B.D."/>
            <person name="McKinley B."/>
            <person name="Mattison A."/>
            <person name="Morishige D.T."/>
            <person name="Grimwood J."/>
            <person name="Schmutz J."/>
            <person name="Mullet J.E."/>
        </authorList>
    </citation>
    <scope>NUCLEOTIDE SEQUENCE [LARGE SCALE GENOMIC DNA]</scope>
    <source>
        <strain evidence="2">cv. BTx623</strain>
    </source>
</reference>
<proteinExistence type="predicted"/>
<gene>
    <name evidence="1" type="ORF">SORBI_3004G101601</name>
</gene>
<keyword evidence="2" id="KW-1185">Reference proteome</keyword>
<dbReference type="InParanoid" id="A0A1Z5RMS6"/>
<evidence type="ECO:0000313" key="2">
    <source>
        <dbReference type="Proteomes" id="UP000000768"/>
    </source>
</evidence>
<organism evidence="1 2">
    <name type="scientific">Sorghum bicolor</name>
    <name type="common">Sorghum</name>
    <name type="synonym">Sorghum vulgare</name>
    <dbReference type="NCBI Taxonomy" id="4558"/>
    <lineage>
        <taxon>Eukaryota</taxon>
        <taxon>Viridiplantae</taxon>
        <taxon>Streptophyta</taxon>
        <taxon>Embryophyta</taxon>
        <taxon>Tracheophyta</taxon>
        <taxon>Spermatophyta</taxon>
        <taxon>Magnoliopsida</taxon>
        <taxon>Liliopsida</taxon>
        <taxon>Poales</taxon>
        <taxon>Poaceae</taxon>
        <taxon>PACMAD clade</taxon>
        <taxon>Panicoideae</taxon>
        <taxon>Andropogonodae</taxon>
        <taxon>Andropogoneae</taxon>
        <taxon>Sorghinae</taxon>
        <taxon>Sorghum</taxon>
    </lineage>
</organism>
<dbReference type="Proteomes" id="UP000000768">
    <property type="component" value="Chromosome 4"/>
</dbReference>
<sequence length="44" mass="5234">MLTKLEFSYSRIEEMQVTREYIDNIEAPFLLVAEGLEEGIHDFR</sequence>
<reference evidence="1 2" key="1">
    <citation type="journal article" date="2009" name="Nature">
        <title>The Sorghum bicolor genome and the diversification of grasses.</title>
        <authorList>
            <person name="Paterson A.H."/>
            <person name="Bowers J.E."/>
            <person name="Bruggmann R."/>
            <person name="Dubchak I."/>
            <person name="Grimwood J."/>
            <person name="Gundlach H."/>
            <person name="Haberer G."/>
            <person name="Hellsten U."/>
            <person name="Mitros T."/>
            <person name="Poliakov A."/>
            <person name="Schmutz J."/>
            <person name="Spannagl M."/>
            <person name="Tang H."/>
            <person name="Wang X."/>
            <person name="Wicker T."/>
            <person name="Bharti A.K."/>
            <person name="Chapman J."/>
            <person name="Feltus F.A."/>
            <person name="Gowik U."/>
            <person name="Grigoriev I.V."/>
            <person name="Lyons E."/>
            <person name="Maher C.A."/>
            <person name="Martis M."/>
            <person name="Narechania A."/>
            <person name="Otillar R.P."/>
            <person name="Penning B.W."/>
            <person name="Salamov A.A."/>
            <person name="Wang Y."/>
            <person name="Zhang L."/>
            <person name="Carpita N.C."/>
            <person name="Freeling M."/>
            <person name="Gingle A.R."/>
            <person name="Hash C.T."/>
            <person name="Keller B."/>
            <person name="Klein P."/>
            <person name="Kresovich S."/>
            <person name="McCann M.C."/>
            <person name="Ming R."/>
            <person name="Peterson D.G."/>
            <person name="Mehboob-ur-Rahman"/>
            <person name="Ware D."/>
            <person name="Westhoff P."/>
            <person name="Mayer K.F."/>
            <person name="Messing J."/>
            <person name="Rokhsar D.S."/>
        </authorList>
    </citation>
    <scope>NUCLEOTIDE SEQUENCE [LARGE SCALE GENOMIC DNA]</scope>
    <source>
        <strain evidence="2">cv. BTx623</strain>
    </source>
</reference>
<accession>A0A1Z5RMS6</accession>
<name>A0A1Z5RMS6_SORBI</name>
<evidence type="ECO:0000313" key="1">
    <source>
        <dbReference type="EMBL" id="OQU84676.1"/>
    </source>
</evidence>
<protein>
    <submittedName>
        <fullName evidence="1">Uncharacterized protein</fullName>
    </submittedName>
</protein>
<dbReference type="Gramene" id="OQU84676">
    <property type="protein sequence ID" value="OQU84676"/>
    <property type="gene ID" value="SORBI_3004G101601"/>
</dbReference>
<dbReference type="EMBL" id="CM000763">
    <property type="protein sequence ID" value="OQU84676.1"/>
    <property type="molecule type" value="Genomic_DNA"/>
</dbReference>